<dbReference type="EMBL" id="CP019655">
    <property type="protein sequence ID" value="AVF28344.1"/>
    <property type="molecule type" value="Genomic_DNA"/>
</dbReference>
<sequence length="39" mass="4691" precursor="true">MKRLLYRQKRKPLTRTIKATFAALAMSSVDVEFDRWCRC</sequence>
<reference evidence="2" key="1">
    <citation type="submission" date="2017-02" db="EMBL/GenBank/DDBJ databases">
        <title>Delineation of Paenibacillus larvae strains originating from foulbrood outbreaks.</title>
        <authorList>
            <person name="Beims H."/>
            <person name="Bunk B."/>
            <person name="Sproeer C."/>
            <person name="Mohr K.I."/>
            <person name="Pradella S."/>
            <person name="Guenther G."/>
            <person name="Rohde M."/>
            <person name="von der Ohe W."/>
            <person name="Steinert M."/>
        </authorList>
    </citation>
    <scope>NUCLEOTIDE SEQUENCE [LARGE SCALE GENOMIC DNA]</scope>
    <source>
        <strain evidence="2">Eric_III</strain>
    </source>
</reference>
<evidence type="ECO:0000313" key="1">
    <source>
        <dbReference type="EMBL" id="AVF28344.1"/>
    </source>
</evidence>
<name>A0A2L1UIU4_9BACL</name>
<dbReference type="AlphaFoldDB" id="A0A2L1UIU4"/>
<gene>
    <name evidence="1" type="ORF">ERICIII_04280</name>
</gene>
<evidence type="ECO:0000313" key="2">
    <source>
        <dbReference type="Proteomes" id="UP000239833"/>
    </source>
</evidence>
<organism evidence="1 2">
    <name type="scientific">Paenibacillus larvae subsp. larvae</name>
    <dbReference type="NCBI Taxonomy" id="147375"/>
    <lineage>
        <taxon>Bacteria</taxon>
        <taxon>Bacillati</taxon>
        <taxon>Bacillota</taxon>
        <taxon>Bacilli</taxon>
        <taxon>Bacillales</taxon>
        <taxon>Paenibacillaceae</taxon>
        <taxon>Paenibacillus</taxon>
    </lineage>
</organism>
<proteinExistence type="predicted"/>
<protein>
    <submittedName>
        <fullName evidence="1">Putative bacteriocin</fullName>
    </submittedName>
</protein>
<dbReference type="Proteomes" id="UP000239833">
    <property type="component" value="Chromosome"/>
</dbReference>
<accession>A0A2L1UIU4</accession>